<evidence type="ECO:0008006" key="4">
    <source>
        <dbReference type="Google" id="ProtNLM"/>
    </source>
</evidence>
<evidence type="ECO:0000313" key="3">
    <source>
        <dbReference type="Proteomes" id="UP000245647"/>
    </source>
</evidence>
<reference evidence="2 3" key="1">
    <citation type="submission" date="2018-04" db="EMBL/GenBank/DDBJ databases">
        <title>Pedobacter chongqingensis sp. nov., isolated from a rottenly hemp rope.</title>
        <authorList>
            <person name="Cai Y."/>
        </authorList>
    </citation>
    <scope>NUCLEOTIDE SEQUENCE [LARGE SCALE GENOMIC DNA]</scope>
    <source>
        <strain evidence="2 3">FJ4-8</strain>
    </source>
</reference>
<sequence length="164" mass="18066">MRYLLLLTLIAPVTSLKAQYLDWHISAQTGSCNYGSANMNGSVMVGFRTEAGQELSVGPVFKSYLANQRFGNIAGVRVYSQTSVSEKVSFYLQCDVSNSTQFRTVSMSSPLRLETGIGVNYMFNEKVGVGAGYNFGDYNPLSNVRKSSPALKLVYLIPFRSNGW</sequence>
<evidence type="ECO:0000313" key="2">
    <source>
        <dbReference type="EMBL" id="PWG82247.1"/>
    </source>
</evidence>
<keyword evidence="1" id="KW-0732">Signal</keyword>
<name>A0A2U2PLG3_9SPHI</name>
<proteinExistence type="predicted"/>
<comment type="caution">
    <text evidence="2">The sequence shown here is derived from an EMBL/GenBank/DDBJ whole genome shotgun (WGS) entry which is preliminary data.</text>
</comment>
<accession>A0A2U2PLG3</accession>
<organism evidence="2 3">
    <name type="scientific">Pararcticibacter amylolyticus</name>
    <dbReference type="NCBI Taxonomy" id="2173175"/>
    <lineage>
        <taxon>Bacteria</taxon>
        <taxon>Pseudomonadati</taxon>
        <taxon>Bacteroidota</taxon>
        <taxon>Sphingobacteriia</taxon>
        <taxon>Sphingobacteriales</taxon>
        <taxon>Sphingobacteriaceae</taxon>
        <taxon>Pararcticibacter</taxon>
    </lineage>
</organism>
<dbReference type="SUPFAM" id="SSF103515">
    <property type="entry name" value="Autotransporter"/>
    <property type="match status" value="1"/>
</dbReference>
<protein>
    <recommendedName>
        <fullName evidence="4">Outer membrane protein beta-barrel domain-containing protein</fullName>
    </recommendedName>
</protein>
<dbReference type="InterPro" id="IPR036709">
    <property type="entry name" value="Autotransporte_beta_dom_sf"/>
</dbReference>
<keyword evidence="3" id="KW-1185">Reference proteome</keyword>
<feature type="chain" id="PRO_5015408427" description="Outer membrane protein beta-barrel domain-containing protein" evidence="1">
    <location>
        <begin position="19"/>
        <end position="164"/>
    </location>
</feature>
<dbReference type="AlphaFoldDB" id="A0A2U2PLG3"/>
<evidence type="ECO:0000256" key="1">
    <source>
        <dbReference type="SAM" id="SignalP"/>
    </source>
</evidence>
<feature type="signal peptide" evidence="1">
    <location>
        <begin position="1"/>
        <end position="18"/>
    </location>
</feature>
<dbReference type="Proteomes" id="UP000245647">
    <property type="component" value="Unassembled WGS sequence"/>
</dbReference>
<gene>
    <name evidence="2" type="ORF">DDR33_04350</name>
</gene>
<dbReference type="EMBL" id="QEAS01000002">
    <property type="protein sequence ID" value="PWG82247.1"/>
    <property type="molecule type" value="Genomic_DNA"/>
</dbReference>